<reference evidence="4" key="1">
    <citation type="journal article" date="2019" name="Int. J. Syst. Evol. Microbiol.">
        <title>The Global Catalogue of Microorganisms (GCM) 10K type strain sequencing project: providing services to taxonomists for standard genome sequencing and annotation.</title>
        <authorList>
            <consortium name="The Broad Institute Genomics Platform"/>
            <consortium name="The Broad Institute Genome Sequencing Center for Infectious Disease"/>
            <person name="Wu L."/>
            <person name="Ma J."/>
        </authorList>
    </citation>
    <scope>NUCLEOTIDE SEQUENCE [LARGE SCALE GENOMIC DNA]</scope>
    <source>
        <strain evidence="4">CG52</strain>
    </source>
</reference>
<sequence>MLFHRIEDWNNAYANGANIAQGETWPAAWEEPARAYREEMQTLGRAQLDLVYGDKPRNRFDLFLPADSPQGLVVFIHGGYWQALDKSYWSHLARGSVESGFAVAVPSYTLCPEARIGDIVREAGQAIADAAGEIDGPLHLAGHSAGGHLVSRMIAEGSPLAQAVQERIRTVVSISGVHDLRPLVETTINAKLGLTAQEAMAESPALMRPLPQKRLFCWVGGNERAEFIRQNALLANIWLGLGAETGAYAEPDRHHFSVIDGLMDPHHPLVKTLLS</sequence>
<dbReference type="Pfam" id="PF20434">
    <property type="entry name" value="BD-FAE"/>
    <property type="match status" value="1"/>
</dbReference>
<dbReference type="PANTHER" id="PTHR48081">
    <property type="entry name" value="AB HYDROLASE SUPERFAMILY PROTEIN C4A8.06C"/>
    <property type="match status" value="1"/>
</dbReference>
<dbReference type="GO" id="GO:0016787">
    <property type="term" value="F:hydrolase activity"/>
    <property type="evidence" value="ECO:0007669"/>
    <property type="project" value="UniProtKB-KW"/>
</dbReference>
<dbReference type="PANTHER" id="PTHR48081:SF33">
    <property type="entry name" value="KYNURENINE FORMAMIDASE"/>
    <property type="match status" value="1"/>
</dbReference>
<accession>A0ABW4M260</accession>
<dbReference type="EMBL" id="JBHUEQ010000004">
    <property type="protein sequence ID" value="MFD1744508.1"/>
    <property type="molecule type" value="Genomic_DNA"/>
</dbReference>
<protein>
    <submittedName>
        <fullName evidence="3">Alpha/beta hydrolase</fullName>
    </submittedName>
</protein>
<keyword evidence="1 3" id="KW-0378">Hydrolase</keyword>
<dbReference type="Proteomes" id="UP001597322">
    <property type="component" value="Unassembled WGS sequence"/>
</dbReference>
<proteinExistence type="predicted"/>
<evidence type="ECO:0000313" key="4">
    <source>
        <dbReference type="Proteomes" id="UP001597322"/>
    </source>
</evidence>
<dbReference type="RefSeq" id="WP_377396634.1">
    <property type="nucleotide sequence ID" value="NZ_JBHUEQ010000004.1"/>
</dbReference>
<name>A0ABW4M260_9HYPH</name>
<dbReference type="SUPFAM" id="SSF53474">
    <property type="entry name" value="alpha/beta-Hydrolases"/>
    <property type="match status" value="1"/>
</dbReference>
<gene>
    <name evidence="3" type="ORF">ACFSE1_03445</name>
</gene>
<dbReference type="InterPro" id="IPR049492">
    <property type="entry name" value="BD-FAE-like_dom"/>
</dbReference>
<dbReference type="Gene3D" id="3.40.50.1820">
    <property type="entry name" value="alpha/beta hydrolase"/>
    <property type="match status" value="1"/>
</dbReference>
<feature type="domain" description="BD-FAE-like" evidence="2">
    <location>
        <begin position="61"/>
        <end position="186"/>
    </location>
</feature>
<dbReference type="InterPro" id="IPR050300">
    <property type="entry name" value="GDXG_lipolytic_enzyme"/>
</dbReference>
<keyword evidence="4" id="KW-1185">Reference proteome</keyword>
<evidence type="ECO:0000259" key="2">
    <source>
        <dbReference type="Pfam" id="PF20434"/>
    </source>
</evidence>
<evidence type="ECO:0000256" key="1">
    <source>
        <dbReference type="ARBA" id="ARBA00022801"/>
    </source>
</evidence>
<organism evidence="3 4">
    <name type="scientific">Rhizobium helianthi</name>
    <dbReference type="NCBI Taxonomy" id="1132695"/>
    <lineage>
        <taxon>Bacteria</taxon>
        <taxon>Pseudomonadati</taxon>
        <taxon>Pseudomonadota</taxon>
        <taxon>Alphaproteobacteria</taxon>
        <taxon>Hyphomicrobiales</taxon>
        <taxon>Rhizobiaceae</taxon>
        <taxon>Rhizobium/Agrobacterium group</taxon>
        <taxon>Rhizobium</taxon>
    </lineage>
</organism>
<evidence type="ECO:0000313" key="3">
    <source>
        <dbReference type="EMBL" id="MFD1744508.1"/>
    </source>
</evidence>
<dbReference type="InterPro" id="IPR029058">
    <property type="entry name" value="AB_hydrolase_fold"/>
</dbReference>
<comment type="caution">
    <text evidence="3">The sequence shown here is derived from an EMBL/GenBank/DDBJ whole genome shotgun (WGS) entry which is preliminary data.</text>
</comment>